<evidence type="ECO:0000256" key="1">
    <source>
        <dbReference type="SAM" id="Coils"/>
    </source>
</evidence>
<dbReference type="PROSITE" id="PS50943">
    <property type="entry name" value="HTH_CROC1"/>
    <property type="match status" value="1"/>
</dbReference>
<dbReference type="SUPFAM" id="SSF47413">
    <property type="entry name" value="lambda repressor-like DNA-binding domains"/>
    <property type="match status" value="1"/>
</dbReference>
<reference evidence="3 4" key="1">
    <citation type="submission" date="2021-01" db="EMBL/GenBank/DDBJ databases">
        <title>Chryseolinea sp. Jin1 Genome sequencing and assembly.</title>
        <authorList>
            <person name="Kim I."/>
        </authorList>
    </citation>
    <scope>NUCLEOTIDE SEQUENCE [LARGE SCALE GENOMIC DNA]</scope>
    <source>
        <strain evidence="3 4">Jin1</strain>
    </source>
</reference>
<evidence type="ECO:0000313" key="3">
    <source>
        <dbReference type="EMBL" id="MBL0744412.1"/>
    </source>
</evidence>
<protein>
    <submittedName>
        <fullName evidence="3">Helix-turn-helix transcriptional regulator</fullName>
    </submittedName>
</protein>
<gene>
    <name evidence="3" type="ORF">JI741_24480</name>
</gene>
<dbReference type="InterPro" id="IPR001387">
    <property type="entry name" value="Cro/C1-type_HTH"/>
</dbReference>
<dbReference type="SMART" id="SM00530">
    <property type="entry name" value="HTH_XRE"/>
    <property type="match status" value="1"/>
</dbReference>
<dbReference type="Gene3D" id="1.10.260.40">
    <property type="entry name" value="lambda repressor-like DNA-binding domains"/>
    <property type="match status" value="1"/>
</dbReference>
<sequence>MTTQPDQPARARHLGQNVRRFRERNKLKQEDLAALLGDPWTQKKISQLEARETIDPDVLAEVAKALNVSADEIKSYSEETVFYNIQNNYEGSNNQGPNIENYHCTFNPLDKLIEAHDEIKKLNAALLKEKDEKIALLERILGEKK</sequence>
<evidence type="ECO:0000259" key="2">
    <source>
        <dbReference type="PROSITE" id="PS50943"/>
    </source>
</evidence>
<feature type="coiled-coil region" evidence="1">
    <location>
        <begin position="109"/>
        <end position="139"/>
    </location>
</feature>
<dbReference type="Proteomes" id="UP000613030">
    <property type="component" value="Unassembled WGS sequence"/>
</dbReference>
<keyword evidence="4" id="KW-1185">Reference proteome</keyword>
<comment type="caution">
    <text evidence="3">The sequence shown here is derived from an EMBL/GenBank/DDBJ whole genome shotgun (WGS) entry which is preliminary data.</text>
</comment>
<dbReference type="Pfam" id="PF01381">
    <property type="entry name" value="HTH_3"/>
    <property type="match status" value="1"/>
</dbReference>
<organism evidence="3 4">
    <name type="scientific">Chryseolinea lacunae</name>
    <dbReference type="NCBI Taxonomy" id="2801331"/>
    <lineage>
        <taxon>Bacteria</taxon>
        <taxon>Pseudomonadati</taxon>
        <taxon>Bacteroidota</taxon>
        <taxon>Cytophagia</taxon>
        <taxon>Cytophagales</taxon>
        <taxon>Fulvivirgaceae</taxon>
        <taxon>Chryseolinea</taxon>
    </lineage>
</organism>
<proteinExistence type="predicted"/>
<feature type="domain" description="HTH cro/C1-type" evidence="2">
    <location>
        <begin position="18"/>
        <end position="73"/>
    </location>
</feature>
<dbReference type="RefSeq" id="WP_202014069.1">
    <property type="nucleotide sequence ID" value="NZ_JAERRB010000011.1"/>
</dbReference>
<name>A0ABS1L0H4_9BACT</name>
<accession>A0ABS1L0H4</accession>
<dbReference type="CDD" id="cd00093">
    <property type="entry name" value="HTH_XRE"/>
    <property type="match status" value="1"/>
</dbReference>
<evidence type="ECO:0000313" key="4">
    <source>
        <dbReference type="Proteomes" id="UP000613030"/>
    </source>
</evidence>
<dbReference type="InterPro" id="IPR010982">
    <property type="entry name" value="Lambda_DNA-bd_dom_sf"/>
</dbReference>
<keyword evidence="1" id="KW-0175">Coiled coil</keyword>
<dbReference type="EMBL" id="JAERRB010000011">
    <property type="protein sequence ID" value="MBL0744412.1"/>
    <property type="molecule type" value="Genomic_DNA"/>
</dbReference>